<protein>
    <recommendedName>
        <fullName evidence="2">Single-stranded DNA-binding protein</fullName>
    </recommendedName>
</protein>
<dbReference type="SUPFAM" id="SSF50249">
    <property type="entry name" value="Nucleic acid-binding proteins"/>
    <property type="match status" value="1"/>
</dbReference>
<keyword evidence="5" id="KW-1185">Reference proteome</keyword>
<evidence type="ECO:0000313" key="4">
    <source>
        <dbReference type="EMBL" id="MFB9732428.1"/>
    </source>
</evidence>
<sequence>MTLSGNLTRDPQRRIGSRTGEPFAVLAMAVNSRRFDRETKQWVVTGTTYFDLLCWGRTGANVLASLHKGDPVVVHGRFRLNEWSSENGSGVNATIDVDSIGPDLTFGTAPFTRGSASYGLERVEEYNPGEPEDVQPDQEAPAAQEPEDDDPAHLADRDGVLDDDAAAEVLARSA</sequence>
<dbReference type="PROSITE" id="PS50935">
    <property type="entry name" value="SSB"/>
    <property type="match status" value="1"/>
</dbReference>
<dbReference type="InterPro" id="IPR011344">
    <property type="entry name" value="ssDNA-bd"/>
</dbReference>
<dbReference type="InterPro" id="IPR012340">
    <property type="entry name" value="NA-bd_OB-fold"/>
</dbReference>
<feature type="region of interest" description="Disordered" evidence="3">
    <location>
        <begin position="124"/>
        <end position="160"/>
    </location>
</feature>
<feature type="compositionally biased region" description="Basic and acidic residues" evidence="3">
    <location>
        <begin position="151"/>
        <end position="160"/>
    </location>
</feature>
<dbReference type="Gene3D" id="2.40.50.140">
    <property type="entry name" value="Nucleic acid-binding proteins"/>
    <property type="match status" value="1"/>
</dbReference>
<dbReference type="EMBL" id="JBHMAX010000019">
    <property type="protein sequence ID" value="MFB9732428.1"/>
    <property type="molecule type" value="Genomic_DNA"/>
</dbReference>
<organism evidence="4 5">
    <name type="scientific">Ornithinimicrobium kibberense</name>
    <dbReference type="NCBI Taxonomy" id="282060"/>
    <lineage>
        <taxon>Bacteria</taxon>
        <taxon>Bacillati</taxon>
        <taxon>Actinomycetota</taxon>
        <taxon>Actinomycetes</taxon>
        <taxon>Micrococcales</taxon>
        <taxon>Ornithinimicrobiaceae</taxon>
        <taxon>Ornithinimicrobium</taxon>
    </lineage>
</organism>
<gene>
    <name evidence="4" type="ORF">ACFFN0_10270</name>
</gene>
<dbReference type="Proteomes" id="UP001589613">
    <property type="component" value="Unassembled WGS sequence"/>
</dbReference>
<proteinExistence type="predicted"/>
<dbReference type="CDD" id="cd04496">
    <property type="entry name" value="SSB_OBF"/>
    <property type="match status" value="1"/>
</dbReference>
<name>A0ABV5V3M8_9MICO</name>
<evidence type="ECO:0000313" key="5">
    <source>
        <dbReference type="Proteomes" id="UP001589613"/>
    </source>
</evidence>
<dbReference type="PIRSF" id="PIRSF002070">
    <property type="entry name" value="SSB"/>
    <property type="match status" value="1"/>
</dbReference>
<evidence type="ECO:0000256" key="3">
    <source>
        <dbReference type="SAM" id="MobiDB-lite"/>
    </source>
</evidence>
<evidence type="ECO:0000256" key="2">
    <source>
        <dbReference type="PIRNR" id="PIRNR002070"/>
    </source>
</evidence>
<dbReference type="GO" id="GO:0003677">
    <property type="term" value="F:DNA binding"/>
    <property type="evidence" value="ECO:0007669"/>
    <property type="project" value="UniProtKB-KW"/>
</dbReference>
<evidence type="ECO:0000256" key="1">
    <source>
        <dbReference type="ARBA" id="ARBA00023125"/>
    </source>
</evidence>
<dbReference type="RefSeq" id="WP_181409536.1">
    <property type="nucleotide sequence ID" value="NZ_JBHMAX010000019.1"/>
</dbReference>
<comment type="caution">
    <text evidence="4">The sequence shown here is derived from an EMBL/GenBank/DDBJ whole genome shotgun (WGS) entry which is preliminary data.</text>
</comment>
<accession>A0ABV5V3M8</accession>
<dbReference type="Pfam" id="PF00436">
    <property type="entry name" value="SSB"/>
    <property type="match status" value="1"/>
</dbReference>
<dbReference type="InterPro" id="IPR000424">
    <property type="entry name" value="Primosome_PriB/ssb"/>
</dbReference>
<keyword evidence="1 2" id="KW-0238">DNA-binding</keyword>
<reference evidence="4 5" key="1">
    <citation type="submission" date="2024-09" db="EMBL/GenBank/DDBJ databases">
        <authorList>
            <person name="Sun Q."/>
            <person name="Mori K."/>
        </authorList>
    </citation>
    <scope>NUCLEOTIDE SEQUENCE [LARGE SCALE GENOMIC DNA]</scope>
    <source>
        <strain evidence="4 5">JCM 12763</strain>
    </source>
</reference>